<feature type="coiled-coil region" evidence="1">
    <location>
        <begin position="2"/>
        <end position="36"/>
    </location>
</feature>
<evidence type="ECO:0000256" key="2">
    <source>
        <dbReference type="SAM" id="MobiDB-lite"/>
    </source>
</evidence>
<accession>A0A6P5APF6</accession>
<keyword evidence="3" id="KW-1185">Reference proteome</keyword>
<evidence type="ECO:0000256" key="1">
    <source>
        <dbReference type="SAM" id="Coils"/>
    </source>
</evidence>
<reference evidence="4" key="1">
    <citation type="submission" date="2025-08" db="UniProtKB">
        <authorList>
            <consortium name="RefSeq"/>
        </authorList>
    </citation>
    <scope>IDENTIFICATION</scope>
    <source>
        <tissue evidence="4">Gonad</tissue>
    </source>
</reference>
<dbReference type="KEGG" id="bbel:109484975"/>
<name>A0A6P5APF6_BRABE</name>
<gene>
    <name evidence="4" type="primary">LOC109484975</name>
</gene>
<evidence type="ECO:0000313" key="4">
    <source>
        <dbReference type="RefSeq" id="XP_019643906.1"/>
    </source>
</evidence>
<dbReference type="AlphaFoldDB" id="A0A6P5APF6"/>
<dbReference type="Proteomes" id="UP000515135">
    <property type="component" value="Unplaced"/>
</dbReference>
<dbReference type="RefSeq" id="XP_019643906.1">
    <property type="nucleotide sequence ID" value="XM_019788347.1"/>
</dbReference>
<protein>
    <submittedName>
        <fullName evidence="4">Uncharacterized protein LOC109484975</fullName>
    </submittedName>
</protein>
<evidence type="ECO:0000313" key="3">
    <source>
        <dbReference type="Proteomes" id="UP000515135"/>
    </source>
</evidence>
<proteinExistence type="predicted"/>
<dbReference type="Gene3D" id="1.10.287.1490">
    <property type="match status" value="1"/>
</dbReference>
<dbReference type="GeneID" id="109484975"/>
<feature type="coiled-coil region" evidence="1">
    <location>
        <begin position="176"/>
        <end position="304"/>
    </location>
</feature>
<feature type="region of interest" description="Disordered" evidence="2">
    <location>
        <begin position="81"/>
        <end position="101"/>
    </location>
</feature>
<sequence>MKDEADANLMEQKKLNKELQKTIESLQADLKTRTKSGSNLVATQPHIVCFTPDQASTRSNLAITEPNLVWLEPDNVEQLTRPAHADSESDTESICSTDSLDDGFPSRTDKLDNVISTRSIAVGTEAKETDQASTRSNLAITEPNLVWLEPDNVEQLTRTSDDSNDIPTADVDPFYIIQLEAELTAMRLNVEDLTVQLRTANSSIDELNDANDKLEEELEGLQTRANFRIDQLYAICIKMETELKETRANASITELQNTIDSLEAEIQELQMSTETDIAELNAVNDQLTAEIQELQKLQADLKTRPNSGRNLTATKPHIVCFTPDLATTRSNLTITEPNLVWLEPDNVEPR</sequence>
<organism evidence="3 4">
    <name type="scientific">Branchiostoma belcheri</name>
    <name type="common">Amphioxus</name>
    <dbReference type="NCBI Taxonomy" id="7741"/>
    <lineage>
        <taxon>Eukaryota</taxon>
        <taxon>Metazoa</taxon>
        <taxon>Chordata</taxon>
        <taxon>Cephalochordata</taxon>
        <taxon>Leptocardii</taxon>
        <taxon>Amphioxiformes</taxon>
        <taxon>Branchiostomatidae</taxon>
        <taxon>Branchiostoma</taxon>
    </lineage>
</organism>
<keyword evidence="1" id="KW-0175">Coiled coil</keyword>